<dbReference type="InterPro" id="IPR011009">
    <property type="entry name" value="Kinase-like_dom_sf"/>
</dbReference>
<accession>A0ABP0IXK6</accession>
<name>A0ABP0IXK6_9DINO</name>
<dbReference type="Proteomes" id="UP001642484">
    <property type="component" value="Unassembled WGS sequence"/>
</dbReference>
<dbReference type="SUPFAM" id="SSF56112">
    <property type="entry name" value="Protein kinase-like (PK-like)"/>
    <property type="match status" value="1"/>
</dbReference>
<dbReference type="GO" id="GO:0016301">
    <property type="term" value="F:kinase activity"/>
    <property type="evidence" value="ECO:0007669"/>
    <property type="project" value="UniProtKB-KW"/>
</dbReference>
<dbReference type="PROSITE" id="PS50011">
    <property type="entry name" value="PROTEIN_KINASE_DOM"/>
    <property type="match status" value="1"/>
</dbReference>
<dbReference type="SMART" id="SM00220">
    <property type="entry name" value="S_TKc"/>
    <property type="match status" value="1"/>
</dbReference>
<comment type="caution">
    <text evidence="3">The sequence shown here is derived from an EMBL/GenBank/DDBJ whole genome shotgun (WGS) entry which is preliminary data.</text>
</comment>
<proteinExistence type="predicted"/>
<sequence>MVAELRFATDEGAVLVSSGQDSERSRVHCIVSGAPYDLRRLTASPRAGGGLVALETLESVQREVDFAQRAGRHPNIVRCHGTLVQNEGAVHCRLLLCEPCVIDLTTHTSGSSTPRVPELTDLGQQLAFGLGHLHNLGILYGGFEGKGIFRGHDGLWKLGAFGRAAALPAPPEARGSTDDALKPEADVWLLGAFLSSLLSGLPQGSGALALAPQRLSDLSVGRLWVLLHWLMAEAPEERPCAGEAAALLGALAFTPPQELLAEMPSREHRWVCGTVLAAARQLAVDLAVAEPSELAEMPLERLRTLASEINDLLENCGLDASFRAHDAPEPEKLEEAPPCTGFRPKQSADIADASTNASGMSDEFDSKMGLLPAKGANEAHSADLLGLG</sequence>
<dbReference type="InterPro" id="IPR000719">
    <property type="entry name" value="Prot_kinase_dom"/>
</dbReference>
<evidence type="ECO:0000313" key="4">
    <source>
        <dbReference type="Proteomes" id="UP001642484"/>
    </source>
</evidence>
<dbReference type="EMBL" id="CAXAMN010003903">
    <property type="protein sequence ID" value="CAK9006847.1"/>
    <property type="molecule type" value="Genomic_DNA"/>
</dbReference>
<dbReference type="Gene3D" id="1.10.510.10">
    <property type="entry name" value="Transferase(Phosphotransferase) domain 1"/>
    <property type="match status" value="1"/>
</dbReference>
<organism evidence="3 4">
    <name type="scientific">Durusdinium trenchii</name>
    <dbReference type="NCBI Taxonomy" id="1381693"/>
    <lineage>
        <taxon>Eukaryota</taxon>
        <taxon>Sar</taxon>
        <taxon>Alveolata</taxon>
        <taxon>Dinophyceae</taxon>
        <taxon>Suessiales</taxon>
        <taxon>Symbiodiniaceae</taxon>
        <taxon>Durusdinium</taxon>
    </lineage>
</organism>
<keyword evidence="4" id="KW-1185">Reference proteome</keyword>
<evidence type="ECO:0000313" key="3">
    <source>
        <dbReference type="EMBL" id="CAK9006847.1"/>
    </source>
</evidence>
<feature type="compositionally biased region" description="Basic and acidic residues" evidence="1">
    <location>
        <begin position="323"/>
        <end position="335"/>
    </location>
</feature>
<protein>
    <recommendedName>
        <fullName evidence="2">Protein kinase domain-containing protein</fullName>
    </recommendedName>
</protein>
<reference evidence="3 4" key="1">
    <citation type="submission" date="2024-02" db="EMBL/GenBank/DDBJ databases">
        <authorList>
            <person name="Chen Y."/>
            <person name="Shah S."/>
            <person name="Dougan E. K."/>
            <person name="Thang M."/>
            <person name="Chan C."/>
        </authorList>
    </citation>
    <scope>NUCLEOTIDE SEQUENCE [LARGE SCALE GENOMIC DNA]</scope>
</reference>
<evidence type="ECO:0000259" key="2">
    <source>
        <dbReference type="PROSITE" id="PS50011"/>
    </source>
</evidence>
<feature type="domain" description="Protein kinase" evidence="2">
    <location>
        <begin position="1"/>
        <end position="271"/>
    </location>
</feature>
<gene>
    <name evidence="3" type="ORF">CCMP2556_LOCUS8595</name>
</gene>
<evidence type="ECO:0000256" key="1">
    <source>
        <dbReference type="SAM" id="MobiDB-lite"/>
    </source>
</evidence>
<feature type="region of interest" description="Disordered" evidence="1">
    <location>
        <begin position="323"/>
        <end position="346"/>
    </location>
</feature>